<name>A0A6A4J1F7_APOLU</name>
<evidence type="ECO:0000259" key="2">
    <source>
        <dbReference type="Pfam" id="PF01435"/>
    </source>
</evidence>
<feature type="domain" description="Peptidase M48" evidence="2">
    <location>
        <begin position="225"/>
        <end position="428"/>
    </location>
</feature>
<dbReference type="Proteomes" id="UP000466442">
    <property type="component" value="Unassembled WGS sequence"/>
</dbReference>
<dbReference type="Pfam" id="PF16491">
    <property type="entry name" value="Peptidase_M48_N"/>
    <property type="match status" value="1"/>
</dbReference>
<dbReference type="Pfam" id="PF01435">
    <property type="entry name" value="Peptidase_M48"/>
    <property type="match status" value="1"/>
</dbReference>
<dbReference type="PANTHER" id="PTHR10120">
    <property type="entry name" value="CAAX PRENYL PROTEASE 1"/>
    <property type="match status" value="1"/>
</dbReference>
<protein>
    <submittedName>
        <fullName evidence="4">Uncharacterized protein</fullName>
    </submittedName>
</protein>
<reference evidence="4" key="1">
    <citation type="journal article" date="2021" name="Mol. Ecol. Resour.">
        <title>Apolygus lucorum genome provides insights into omnivorousness and mesophyll feeding.</title>
        <authorList>
            <person name="Liu Y."/>
            <person name="Liu H."/>
            <person name="Wang H."/>
            <person name="Huang T."/>
            <person name="Liu B."/>
            <person name="Yang B."/>
            <person name="Yin L."/>
            <person name="Li B."/>
            <person name="Zhang Y."/>
            <person name="Zhang S."/>
            <person name="Jiang F."/>
            <person name="Zhang X."/>
            <person name="Ren Y."/>
            <person name="Wang B."/>
            <person name="Wang S."/>
            <person name="Lu Y."/>
            <person name="Wu K."/>
            <person name="Fan W."/>
            <person name="Wang G."/>
        </authorList>
    </citation>
    <scope>NUCLEOTIDE SEQUENCE</scope>
    <source>
        <strain evidence="4">12Hb</strain>
    </source>
</reference>
<comment type="caution">
    <text evidence="4">The sequence shown here is derived from an EMBL/GenBank/DDBJ whole genome shotgun (WGS) entry which is preliminary data.</text>
</comment>
<dbReference type="EMBL" id="WIXP02000008">
    <property type="protein sequence ID" value="KAF6207005.1"/>
    <property type="molecule type" value="Genomic_DNA"/>
</dbReference>
<dbReference type="Gene3D" id="3.30.2010.10">
    <property type="entry name" value="Metalloproteases ('zincins'), catalytic domain"/>
    <property type="match status" value="1"/>
</dbReference>
<dbReference type="OrthoDB" id="7882191at2759"/>
<dbReference type="GO" id="GO:0006508">
    <property type="term" value="P:proteolysis"/>
    <property type="evidence" value="ECO:0007669"/>
    <property type="project" value="UniProtKB-KW"/>
</dbReference>
<evidence type="ECO:0000259" key="3">
    <source>
        <dbReference type="Pfam" id="PF16491"/>
    </source>
</evidence>
<proteinExistence type="inferred from homology"/>
<comment type="similarity">
    <text evidence="1">Belongs to the peptidase M48 family.</text>
</comment>
<evidence type="ECO:0000313" key="5">
    <source>
        <dbReference type="Proteomes" id="UP000466442"/>
    </source>
</evidence>
<evidence type="ECO:0000313" key="4">
    <source>
        <dbReference type="EMBL" id="KAF6207005.1"/>
    </source>
</evidence>
<keyword evidence="1" id="KW-0482">Metalloprotease</keyword>
<keyword evidence="1" id="KW-0862">Zinc</keyword>
<keyword evidence="5" id="KW-1185">Reference proteome</keyword>
<dbReference type="InterPro" id="IPR001915">
    <property type="entry name" value="Peptidase_M48"/>
</dbReference>
<dbReference type="GO" id="GO:0004222">
    <property type="term" value="F:metalloendopeptidase activity"/>
    <property type="evidence" value="ECO:0007669"/>
    <property type="project" value="InterPro"/>
</dbReference>
<feature type="domain" description="CAAX prenyl protease 1 N-terminal" evidence="3">
    <location>
        <begin position="51"/>
        <end position="217"/>
    </location>
</feature>
<evidence type="ECO:0000256" key="1">
    <source>
        <dbReference type="RuleBase" id="RU003983"/>
    </source>
</evidence>
<keyword evidence="1" id="KW-0378">Hydrolase</keyword>
<sequence>MKSKLSWQLVRSYEVTSEAFEPHCALLFLITLHWVADVWKIFLFSRQLLLASSTLTVPPKLRERMSSQDYDFARRQSLVSSTATISSATILLLVKTFKLYYGYHFYIWEFTVTQAETKFWRAIFYAVFDMLFSKLIALPFKLLAALMYSNASQMPLAAITIVSVVQIIVATIFTATMIACFMMVIGYFGPRILLYFTPLSNTIAMVLMAIYIQYFVPQRYSTLENEPSVHDSIKRLTTSVGYPSDKVYVNPDFNAAPNAYFIGVLGANMIMISRSLINMLGPQQLTAVVAHELGHWSKDHNIIHLALSVLEVSTVSIGVAYSYDSETLVKIFGFGKDKPQAIITLYMWIAYVSPLISDFLNGVRSVIGRLCEFYADDFACNVGLGSDLKAALLLLASKSTAYPIFDPLFSAWYLGHPTIFERVDRIENH</sequence>
<comment type="cofactor">
    <cofactor evidence="1">
        <name>Zn(2+)</name>
        <dbReference type="ChEBI" id="CHEBI:29105"/>
    </cofactor>
    <text evidence="1">Binds 1 zinc ion per subunit.</text>
</comment>
<organism evidence="4 5">
    <name type="scientific">Apolygus lucorum</name>
    <name type="common">Small green plant bug</name>
    <name type="synonym">Lygocoris lucorum</name>
    <dbReference type="NCBI Taxonomy" id="248454"/>
    <lineage>
        <taxon>Eukaryota</taxon>
        <taxon>Metazoa</taxon>
        <taxon>Ecdysozoa</taxon>
        <taxon>Arthropoda</taxon>
        <taxon>Hexapoda</taxon>
        <taxon>Insecta</taxon>
        <taxon>Pterygota</taxon>
        <taxon>Neoptera</taxon>
        <taxon>Paraneoptera</taxon>
        <taxon>Hemiptera</taxon>
        <taxon>Heteroptera</taxon>
        <taxon>Panheteroptera</taxon>
        <taxon>Cimicomorpha</taxon>
        <taxon>Miridae</taxon>
        <taxon>Mirini</taxon>
        <taxon>Apolygus</taxon>
    </lineage>
</organism>
<gene>
    <name evidence="4" type="ORF">GE061_018242</name>
</gene>
<accession>A0A6A4J1F7</accession>
<dbReference type="InterPro" id="IPR032456">
    <property type="entry name" value="Peptidase_M48_N"/>
</dbReference>
<keyword evidence="1" id="KW-0645">Protease</keyword>
<dbReference type="AlphaFoldDB" id="A0A6A4J1F7"/>